<protein>
    <recommendedName>
        <fullName evidence="3">DUF2442 domain-containing protein</fullName>
    </recommendedName>
</protein>
<comment type="caution">
    <text evidence="1">The sequence shown here is derived from an EMBL/GenBank/DDBJ whole genome shotgun (WGS) entry which is preliminary data.</text>
</comment>
<dbReference type="Proteomes" id="UP001596060">
    <property type="component" value="Unassembled WGS sequence"/>
</dbReference>
<evidence type="ECO:0000313" key="1">
    <source>
        <dbReference type="EMBL" id="MFC5505322.1"/>
    </source>
</evidence>
<proteinExistence type="predicted"/>
<evidence type="ECO:0008006" key="3">
    <source>
        <dbReference type="Google" id="ProtNLM"/>
    </source>
</evidence>
<evidence type="ECO:0000313" key="2">
    <source>
        <dbReference type="Proteomes" id="UP001596060"/>
    </source>
</evidence>
<sequence>MSKTPKRPGLYWATLDNGNGQVEIALLRVGYYSGLISFEQGILCEFVDGSKRHFDLANFGQTLAQPWTEPFVASAGITHFEHVKITWHGEAKPPRSARMTMPVKSID</sequence>
<dbReference type="EMBL" id="JBHSLU010000017">
    <property type="protein sequence ID" value="MFC5505322.1"/>
    <property type="molecule type" value="Genomic_DNA"/>
</dbReference>
<dbReference type="RefSeq" id="WP_377816407.1">
    <property type="nucleotide sequence ID" value="NZ_JBHSLU010000017.1"/>
</dbReference>
<name>A0ABW0P0W3_9HYPH</name>
<organism evidence="1 2">
    <name type="scientific">Bosea massiliensis</name>
    <dbReference type="NCBI Taxonomy" id="151419"/>
    <lineage>
        <taxon>Bacteria</taxon>
        <taxon>Pseudomonadati</taxon>
        <taxon>Pseudomonadota</taxon>
        <taxon>Alphaproteobacteria</taxon>
        <taxon>Hyphomicrobiales</taxon>
        <taxon>Boseaceae</taxon>
        <taxon>Bosea</taxon>
    </lineage>
</organism>
<accession>A0ABW0P0W3</accession>
<gene>
    <name evidence="1" type="ORF">ACFPN9_08635</name>
</gene>
<reference evidence="2" key="1">
    <citation type="journal article" date="2019" name="Int. J. Syst. Evol. Microbiol.">
        <title>The Global Catalogue of Microorganisms (GCM) 10K type strain sequencing project: providing services to taxonomists for standard genome sequencing and annotation.</title>
        <authorList>
            <consortium name="The Broad Institute Genomics Platform"/>
            <consortium name="The Broad Institute Genome Sequencing Center for Infectious Disease"/>
            <person name="Wu L."/>
            <person name="Ma J."/>
        </authorList>
    </citation>
    <scope>NUCLEOTIDE SEQUENCE [LARGE SCALE GENOMIC DNA]</scope>
    <source>
        <strain evidence="2">CCUG 43117</strain>
    </source>
</reference>
<keyword evidence="2" id="KW-1185">Reference proteome</keyword>